<comment type="caution">
    <text evidence="2">The sequence shown here is derived from an EMBL/GenBank/DDBJ whole genome shotgun (WGS) entry which is preliminary data.</text>
</comment>
<evidence type="ECO:0000313" key="3">
    <source>
        <dbReference type="Proteomes" id="UP000823635"/>
    </source>
</evidence>
<name>A0A9D9GYV7_9BACT</name>
<sequence>MSVFLGAIFTQSRNIVYVILIHSLINLLVLIS</sequence>
<keyword evidence="1" id="KW-1133">Transmembrane helix</keyword>
<protein>
    <submittedName>
        <fullName evidence="2">Uncharacterized protein</fullName>
    </submittedName>
</protein>
<reference evidence="2" key="2">
    <citation type="journal article" date="2021" name="PeerJ">
        <title>Extensive microbial diversity within the chicken gut microbiome revealed by metagenomics and culture.</title>
        <authorList>
            <person name="Gilroy R."/>
            <person name="Ravi A."/>
            <person name="Getino M."/>
            <person name="Pursley I."/>
            <person name="Horton D.L."/>
            <person name="Alikhan N.F."/>
            <person name="Baker D."/>
            <person name="Gharbi K."/>
            <person name="Hall N."/>
            <person name="Watson M."/>
            <person name="Adriaenssens E.M."/>
            <person name="Foster-Nyarko E."/>
            <person name="Jarju S."/>
            <person name="Secka A."/>
            <person name="Antonio M."/>
            <person name="Oren A."/>
            <person name="Chaudhuri R.R."/>
            <person name="La Ragione R."/>
            <person name="Hildebrand F."/>
            <person name="Pallen M.J."/>
        </authorList>
    </citation>
    <scope>NUCLEOTIDE SEQUENCE</scope>
    <source>
        <strain evidence="2">15467</strain>
    </source>
</reference>
<proteinExistence type="predicted"/>
<dbReference type="EMBL" id="JADINB010000084">
    <property type="protein sequence ID" value="MBO8429023.1"/>
    <property type="molecule type" value="Genomic_DNA"/>
</dbReference>
<organism evidence="2 3">
    <name type="scientific">Candidatus Egerieousia excrementavium</name>
    <dbReference type="NCBI Taxonomy" id="2840778"/>
    <lineage>
        <taxon>Bacteria</taxon>
        <taxon>Pseudomonadati</taxon>
        <taxon>Bacteroidota</taxon>
        <taxon>Bacteroidia</taxon>
        <taxon>Bacteroidales</taxon>
        <taxon>Candidatus Egerieousia</taxon>
    </lineage>
</organism>
<keyword evidence="1" id="KW-0812">Transmembrane</keyword>
<accession>A0A9D9GYV7</accession>
<evidence type="ECO:0000313" key="2">
    <source>
        <dbReference type="EMBL" id="MBO8429023.1"/>
    </source>
</evidence>
<reference evidence="2" key="1">
    <citation type="submission" date="2020-10" db="EMBL/GenBank/DDBJ databases">
        <authorList>
            <person name="Gilroy R."/>
        </authorList>
    </citation>
    <scope>NUCLEOTIDE SEQUENCE</scope>
    <source>
        <strain evidence="2">15467</strain>
    </source>
</reference>
<keyword evidence="1" id="KW-0472">Membrane</keyword>
<gene>
    <name evidence="2" type="ORF">IAC68_03700</name>
</gene>
<dbReference type="AlphaFoldDB" id="A0A9D9GYV7"/>
<evidence type="ECO:0000256" key="1">
    <source>
        <dbReference type="SAM" id="Phobius"/>
    </source>
</evidence>
<dbReference type="Proteomes" id="UP000823635">
    <property type="component" value="Unassembled WGS sequence"/>
</dbReference>
<feature type="transmembrane region" description="Helical" evidence="1">
    <location>
        <begin position="15"/>
        <end position="31"/>
    </location>
</feature>